<dbReference type="Pfam" id="PF00060">
    <property type="entry name" value="Lig_chan"/>
    <property type="match status" value="1"/>
</dbReference>
<feature type="transmembrane region" description="Helical" evidence="12">
    <location>
        <begin position="152"/>
        <end position="172"/>
    </location>
</feature>
<dbReference type="SMART" id="SM00062">
    <property type="entry name" value="PBPb"/>
    <property type="match status" value="1"/>
</dbReference>
<gene>
    <name evidence="15" type="ORF">D9Q98_003262</name>
</gene>
<feature type="region of interest" description="Disordered" evidence="11">
    <location>
        <begin position="448"/>
        <end position="480"/>
    </location>
</feature>
<dbReference type="Gene3D" id="3.40.190.10">
    <property type="entry name" value="Periplasmic binding protein-like II"/>
    <property type="match status" value="3"/>
</dbReference>
<evidence type="ECO:0000256" key="7">
    <source>
        <dbReference type="ARBA" id="ARBA00023170"/>
    </source>
</evidence>
<feature type="transmembrane region" description="Helical" evidence="12">
    <location>
        <begin position="398"/>
        <end position="417"/>
    </location>
</feature>
<comment type="caution">
    <text evidence="15">The sequence shown here is derived from an EMBL/GenBank/DDBJ whole genome shotgun (WGS) entry which is preliminary data.</text>
</comment>
<dbReference type="EMBL" id="SIDB01000004">
    <property type="protein sequence ID" value="KAI3433449.1"/>
    <property type="molecule type" value="Genomic_DNA"/>
</dbReference>
<keyword evidence="13" id="KW-0732">Signal</keyword>
<dbReference type="GO" id="GO:0015276">
    <property type="term" value="F:ligand-gated monoatomic ion channel activity"/>
    <property type="evidence" value="ECO:0007669"/>
    <property type="project" value="InterPro"/>
</dbReference>
<accession>A0A9D4TSQ0</accession>
<evidence type="ECO:0000313" key="16">
    <source>
        <dbReference type="Proteomes" id="UP001055712"/>
    </source>
</evidence>
<feature type="domain" description="Solute-binding protein family 3/N-terminal" evidence="14">
    <location>
        <begin position="35"/>
        <end position="376"/>
    </location>
</feature>
<evidence type="ECO:0000256" key="6">
    <source>
        <dbReference type="ARBA" id="ARBA00023136"/>
    </source>
</evidence>
<evidence type="ECO:0000256" key="9">
    <source>
        <dbReference type="ARBA" id="ARBA00023286"/>
    </source>
</evidence>
<keyword evidence="7" id="KW-0675">Receptor</keyword>
<dbReference type="SUPFAM" id="SSF53850">
    <property type="entry name" value="Periplasmic binding protein-like II"/>
    <property type="match status" value="1"/>
</dbReference>
<feature type="transmembrane region" description="Helical" evidence="12">
    <location>
        <begin position="213"/>
        <end position="235"/>
    </location>
</feature>
<keyword evidence="9" id="KW-1071">Ligand-gated ion channel</keyword>
<name>A0A9D4TSQ0_CHLVU</name>
<dbReference type="PROSITE" id="PS51257">
    <property type="entry name" value="PROKAR_LIPOPROTEIN"/>
    <property type="match status" value="1"/>
</dbReference>
<keyword evidence="8" id="KW-0325">Glycoprotein</keyword>
<evidence type="ECO:0000256" key="4">
    <source>
        <dbReference type="ARBA" id="ARBA00022989"/>
    </source>
</evidence>
<keyword evidence="10" id="KW-0407">Ion channel</keyword>
<keyword evidence="3 12" id="KW-0812">Transmembrane</keyword>
<organism evidence="15 16">
    <name type="scientific">Chlorella vulgaris</name>
    <name type="common">Green alga</name>
    <dbReference type="NCBI Taxonomy" id="3077"/>
    <lineage>
        <taxon>Eukaryota</taxon>
        <taxon>Viridiplantae</taxon>
        <taxon>Chlorophyta</taxon>
        <taxon>core chlorophytes</taxon>
        <taxon>Trebouxiophyceae</taxon>
        <taxon>Chlorellales</taxon>
        <taxon>Chlorellaceae</taxon>
        <taxon>Chlorella clade</taxon>
        <taxon>Chlorella</taxon>
    </lineage>
</organism>
<keyword evidence="16" id="KW-1185">Reference proteome</keyword>
<reference evidence="15" key="1">
    <citation type="journal article" date="2019" name="Plant J.">
        <title>Chlorella vulgaris genome assembly and annotation reveals the molecular basis for metabolic acclimation to high light conditions.</title>
        <authorList>
            <person name="Cecchin M."/>
            <person name="Marcolungo L."/>
            <person name="Rossato M."/>
            <person name="Girolomoni L."/>
            <person name="Cosentino E."/>
            <person name="Cuine S."/>
            <person name="Li-Beisson Y."/>
            <person name="Delledonne M."/>
            <person name="Ballottari M."/>
        </authorList>
    </citation>
    <scope>NUCLEOTIDE SEQUENCE</scope>
    <source>
        <strain evidence="15">211/11P</strain>
    </source>
</reference>
<keyword evidence="6 12" id="KW-0472">Membrane</keyword>
<dbReference type="InterPro" id="IPR001638">
    <property type="entry name" value="Solute-binding_3/MltF_N"/>
</dbReference>
<dbReference type="InterPro" id="IPR001320">
    <property type="entry name" value="Iontro_rcpt_C"/>
</dbReference>
<protein>
    <recommendedName>
        <fullName evidence="14">Solute-binding protein family 3/N-terminal domain-containing protein</fullName>
    </recommendedName>
</protein>
<dbReference type="AlphaFoldDB" id="A0A9D4TSQ0"/>
<keyword evidence="4 12" id="KW-1133">Transmembrane helix</keyword>
<evidence type="ECO:0000256" key="8">
    <source>
        <dbReference type="ARBA" id="ARBA00023180"/>
    </source>
</evidence>
<evidence type="ECO:0000256" key="5">
    <source>
        <dbReference type="ARBA" id="ARBA00023065"/>
    </source>
</evidence>
<keyword evidence="2" id="KW-0813">Transport</keyword>
<evidence type="ECO:0000256" key="12">
    <source>
        <dbReference type="SAM" id="Phobius"/>
    </source>
</evidence>
<reference evidence="15" key="2">
    <citation type="submission" date="2020-11" db="EMBL/GenBank/DDBJ databases">
        <authorList>
            <person name="Cecchin M."/>
            <person name="Marcolungo L."/>
            <person name="Rossato M."/>
            <person name="Girolomoni L."/>
            <person name="Cosentino E."/>
            <person name="Cuine S."/>
            <person name="Li-Beisson Y."/>
            <person name="Delledonne M."/>
            <person name="Ballottari M."/>
        </authorList>
    </citation>
    <scope>NUCLEOTIDE SEQUENCE</scope>
    <source>
        <strain evidence="15">211/11P</strain>
        <tissue evidence="15">Whole cell</tissue>
    </source>
</reference>
<evidence type="ECO:0000256" key="10">
    <source>
        <dbReference type="ARBA" id="ARBA00023303"/>
    </source>
</evidence>
<dbReference type="InterPro" id="IPR015683">
    <property type="entry name" value="Ionotropic_Glu_rcpt"/>
</dbReference>
<sequence length="556" mass="60259">MTPRSSTLLLLVAACLVPAVAAVVDTSRLDLGGGTINICTSEYTPIVFCVDREPSQYGGYEIELFERVRLQLGWDPSRFNWSCTDWDSMISSLQAGDGVCDLGVAGIDVNIDYLAEGIIFTFPTLSSGGYRILVPAEQDASATFAFMSAFTWQLWVAIICTMVVVGCILWAVERWANLVPPPLGAPPPPGLQRQIWTSLGRPMQTVDMRSHNFAGNLIIIVFSFSMLILVTLYTANTAANLTATRLTSTIRSVEDLPGKVVATYDDPVYMSDMTRRGIIPKGYPWETTADEQVMFDAVANGDVDALVLDSYVLEWNAASRCDVQVVGDTWEQYDQAVAFSSAFEDSPVIKEYNKALVQLKTSGDMESLQKQYVDPPEATCKSRGVTETTASISFMDVAGLWIVLAASVGMALILVLLSQVVMHSARRVAATKAFQAGTRRIQTIKQRTMQTSRSMQAWKSRSTSGRGKSASLGTEGRQSDLEGQALEEAQAAAAVRGEQAAYPLHTAYPPPPHDFPPAAAVPQQQDAALLAAQMADVLAAVRGMQQHLQGKDAPGC</sequence>
<evidence type="ECO:0000256" key="11">
    <source>
        <dbReference type="SAM" id="MobiDB-lite"/>
    </source>
</evidence>
<dbReference type="OrthoDB" id="537665at2759"/>
<feature type="chain" id="PRO_5039323829" description="Solute-binding protein family 3/N-terminal domain-containing protein" evidence="13">
    <location>
        <begin position="23"/>
        <end position="556"/>
    </location>
</feature>
<comment type="subcellular location">
    <subcellularLocation>
        <location evidence="1">Membrane</location>
        <topology evidence="1">Multi-pass membrane protein</topology>
    </subcellularLocation>
</comment>
<evidence type="ECO:0000313" key="15">
    <source>
        <dbReference type="EMBL" id="KAI3433449.1"/>
    </source>
</evidence>
<evidence type="ECO:0000256" key="1">
    <source>
        <dbReference type="ARBA" id="ARBA00004141"/>
    </source>
</evidence>
<evidence type="ECO:0000256" key="3">
    <source>
        <dbReference type="ARBA" id="ARBA00022692"/>
    </source>
</evidence>
<feature type="compositionally biased region" description="Polar residues" evidence="11">
    <location>
        <begin position="448"/>
        <end position="466"/>
    </location>
</feature>
<dbReference type="GO" id="GO:0016020">
    <property type="term" value="C:membrane"/>
    <property type="evidence" value="ECO:0007669"/>
    <property type="project" value="UniProtKB-SubCell"/>
</dbReference>
<proteinExistence type="predicted"/>
<evidence type="ECO:0000256" key="2">
    <source>
        <dbReference type="ARBA" id="ARBA00022448"/>
    </source>
</evidence>
<evidence type="ECO:0000259" key="14">
    <source>
        <dbReference type="SMART" id="SM00062"/>
    </source>
</evidence>
<keyword evidence="5" id="KW-0406">Ion transport</keyword>
<dbReference type="PANTHER" id="PTHR18966">
    <property type="entry name" value="IONOTROPIC GLUTAMATE RECEPTOR"/>
    <property type="match status" value="1"/>
</dbReference>
<evidence type="ECO:0000256" key="13">
    <source>
        <dbReference type="SAM" id="SignalP"/>
    </source>
</evidence>
<dbReference type="Gene3D" id="1.10.287.70">
    <property type="match status" value="1"/>
</dbReference>
<feature type="signal peptide" evidence="13">
    <location>
        <begin position="1"/>
        <end position="22"/>
    </location>
</feature>
<dbReference type="Proteomes" id="UP001055712">
    <property type="component" value="Unassembled WGS sequence"/>
</dbReference>